<evidence type="ECO:0000313" key="3">
    <source>
        <dbReference type="Proteomes" id="UP000824120"/>
    </source>
</evidence>
<evidence type="ECO:0000313" key="2">
    <source>
        <dbReference type="EMBL" id="KAG5620846.1"/>
    </source>
</evidence>
<dbReference type="AlphaFoldDB" id="A0A9J6A848"/>
<dbReference type="Proteomes" id="UP000824120">
    <property type="component" value="Chromosome 2"/>
</dbReference>
<evidence type="ECO:0000256" key="1">
    <source>
        <dbReference type="SAM" id="MobiDB-lite"/>
    </source>
</evidence>
<gene>
    <name evidence="2" type="ORF">H5410_006064</name>
</gene>
<sequence length="489" mass="56484">MNISILLRHSGVWESEVKYERYRSDGIVVGENVSFMNLVPAIAAELSIDDSRKKIEIRYIVEGNSSPMSIENDMGAKLYVEVKKREVGYGMYPLCIDTIDKDVGDIESFDMSTGAIVCVEGAEKDTGALNLIECRKKSDLFKVRYFNSEHTCLLRDIILTNVQATVGFISGVTTPKLLNHKRIHTPSDVIEDIRELYEIGISYQQAWRAKERALEMTKGKSANGYRQLPKYIYMLKIVYPFFYIRMHKLERNQFMYLFIALRPLMKGFDFCRPVVVVDGAHLGGAYKGTFVLASTLDDVDFMEEIRILFCSWNSKNREIASYTKETFGRRFEELLILNASNCSKMKVVQSTEFIYSVYECGRRCIVCLERKIYNCGRFQLDEIPCVHAFNVLKKKNIIDMHPYCSNYYKPAALANTYEVLMVPMLDREDWSAPEFVLEEIGLPPRYKRLAGRPRKSRKKNPDEKINTHTNCCGQEGHNRRTCTFFLKED</sequence>
<proteinExistence type="predicted"/>
<organism evidence="2 3">
    <name type="scientific">Solanum commersonii</name>
    <name type="common">Commerson's wild potato</name>
    <name type="synonym">Commerson's nightshade</name>
    <dbReference type="NCBI Taxonomy" id="4109"/>
    <lineage>
        <taxon>Eukaryota</taxon>
        <taxon>Viridiplantae</taxon>
        <taxon>Streptophyta</taxon>
        <taxon>Embryophyta</taxon>
        <taxon>Tracheophyta</taxon>
        <taxon>Spermatophyta</taxon>
        <taxon>Magnoliopsida</taxon>
        <taxon>eudicotyledons</taxon>
        <taxon>Gunneridae</taxon>
        <taxon>Pentapetalae</taxon>
        <taxon>asterids</taxon>
        <taxon>lamiids</taxon>
        <taxon>Solanales</taxon>
        <taxon>Solanaceae</taxon>
        <taxon>Solanoideae</taxon>
        <taxon>Solaneae</taxon>
        <taxon>Solanum</taxon>
    </lineage>
</organism>
<dbReference type="EMBL" id="JACXVP010000002">
    <property type="protein sequence ID" value="KAG5620846.1"/>
    <property type="molecule type" value="Genomic_DNA"/>
</dbReference>
<reference evidence="2 3" key="1">
    <citation type="submission" date="2020-09" db="EMBL/GenBank/DDBJ databases">
        <title>De no assembly of potato wild relative species, Solanum commersonii.</title>
        <authorList>
            <person name="Cho K."/>
        </authorList>
    </citation>
    <scope>NUCLEOTIDE SEQUENCE [LARGE SCALE GENOMIC DNA]</scope>
    <source>
        <strain evidence="2">LZ3.2</strain>
        <tissue evidence="2">Leaf</tissue>
    </source>
</reference>
<evidence type="ECO:0008006" key="4">
    <source>
        <dbReference type="Google" id="ProtNLM"/>
    </source>
</evidence>
<dbReference type="PANTHER" id="PTHR31973:SF113">
    <property type="entry name" value="PROTEIN FAR1-RELATED SEQUENCE 5-LIKE"/>
    <property type="match status" value="1"/>
</dbReference>
<accession>A0A9J6A848</accession>
<comment type="caution">
    <text evidence="2">The sequence shown here is derived from an EMBL/GenBank/DDBJ whole genome shotgun (WGS) entry which is preliminary data.</text>
</comment>
<dbReference type="PANTHER" id="PTHR31973">
    <property type="entry name" value="POLYPROTEIN, PUTATIVE-RELATED"/>
    <property type="match status" value="1"/>
</dbReference>
<name>A0A9J6A848_SOLCO</name>
<dbReference type="OrthoDB" id="1270445at2759"/>
<protein>
    <recommendedName>
        <fullName evidence="4">SWIM-type domain-containing protein</fullName>
    </recommendedName>
</protein>
<feature type="region of interest" description="Disordered" evidence="1">
    <location>
        <begin position="450"/>
        <end position="470"/>
    </location>
</feature>
<keyword evidence="3" id="KW-1185">Reference proteome</keyword>